<dbReference type="PROSITE" id="PS51257">
    <property type="entry name" value="PROKAR_LIPOPROTEIN"/>
    <property type="match status" value="1"/>
</dbReference>
<dbReference type="GO" id="GO:0005886">
    <property type="term" value="C:plasma membrane"/>
    <property type="evidence" value="ECO:0007669"/>
    <property type="project" value="UniProtKB-SubCell"/>
</dbReference>
<dbReference type="eggNOG" id="COG0759">
    <property type="taxonomic scope" value="Bacteria"/>
</dbReference>
<dbReference type="STRING" id="401053.AciPR4_4277"/>
<keyword evidence="3" id="KW-1185">Reference proteome</keyword>
<accession>E8V6Z6</accession>
<evidence type="ECO:0000313" key="2">
    <source>
        <dbReference type="EMBL" id="ADV85020.1"/>
    </source>
</evidence>
<dbReference type="NCBIfam" id="TIGR00278">
    <property type="entry name" value="membrane protein insertion efficiency factor YidD"/>
    <property type="match status" value="1"/>
</dbReference>
<protein>
    <recommendedName>
        <fullName evidence="1">Putative membrane protein insertion efficiency factor</fullName>
    </recommendedName>
</protein>
<dbReference type="InterPro" id="IPR002696">
    <property type="entry name" value="Membr_insert_effic_factor_YidD"/>
</dbReference>
<keyword evidence="1" id="KW-0472">Membrane</keyword>
<proteinExistence type="inferred from homology"/>
<organism evidence="2 3">
    <name type="scientific">Terriglobus saanensis (strain ATCC BAA-1853 / DSM 23119 / SP1PR4)</name>
    <dbReference type="NCBI Taxonomy" id="401053"/>
    <lineage>
        <taxon>Bacteria</taxon>
        <taxon>Pseudomonadati</taxon>
        <taxon>Acidobacteriota</taxon>
        <taxon>Terriglobia</taxon>
        <taxon>Terriglobales</taxon>
        <taxon>Acidobacteriaceae</taxon>
        <taxon>Terriglobus</taxon>
    </lineage>
</organism>
<comment type="function">
    <text evidence="1">Could be involved in insertion of integral membrane proteins into the membrane.</text>
</comment>
<dbReference type="Proteomes" id="UP000006844">
    <property type="component" value="Chromosome"/>
</dbReference>
<dbReference type="HOGENOM" id="CLU_144811_6_1_0"/>
<keyword evidence="1" id="KW-1003">Cell membrane</keyword>
<reference evidence="2 3" key="1">
    <citation type="journal article" date="2012" name="Stand. Genomic Sci.">
        <title>Complete genome sequence of Terriglobus saanensis type strain SP1PR4(T), an Acidobacteria from tundra soil.</title>
        <authorList>
            <person name="Rawat S.R."/>
            <person name="Mannisto M.K."/>
            <person name="Starovoytov V."/>
            <person name="Goodwin L."/>
            <person name="Nolan M."/>
            <person name="Hauser L."/>
            <person name="Land M."/>
            <person name="Davenport K.W."/>
            <person name="Woyke T."/>
            <person name="Haggblom M.M."/>
        </authorList>
    </citation>
    <scope>NUCLEOTIDE SEQUENCE</scope>
    <source>
        <strain evidence="3">ATCC BAA-1853 / DSM 23119 / SP1PR4</strain>
    </source>
</reference>
<evidence type="ECO:0000256" key="1">
    <source>
        <dbReference type="HAMAP-Rule" id="MF_00386"/>
    </source>
</evidence>
<comment type="subcellular location">
    <subcellularLocation>
        <location evidence="1">Cell inner membrane</location>
        <topology evidence="1">Peripheral membrane protein</topology>
        <orientation evidence="1">Cytoplasmic side</orientation>
    </subcellularLocation>
</comment>
<dbReference type="PANTHER" id="PTHR33383">
    <property type="entry name" value="MEMBRANE PROTEIN INSERTION EFFICIENCY FACTOR-RELATED"/>
    <property type="match status" value="1"/>
</dbReference>
<dbReference type="AlphaFoldDB" id="E8V6Z6"/>
<dbReference type="EMBL" id="CP002467">
    <property type="protein sequence ID" value="ADV85020.1"/>
    <property type="molecule type" value="Genomic_DNA"/>
</dbReference>
<dbReference type="HAMAP" id="MF_00386">
    <property type="entry name" value="UPF0161_YidD"/>
    <property type="match status" value="1"/>
</dbReference>
<keyword evidence="1" id="KW-0997">Cell inner membrane</keyword>
<dbReference type="Pfam" id="PF01809">
    <property type="entry name" value="YidD"/>
    <property type="match status" value="1"/>
</dbReference>
<dbReference type="RefSeq" id="WP_013570750.1">
    <property type="nucleotide sequence ID" value="NC_014963.1"/>
</dbReference>
<gene>
    <name evidence="2" type="ordered locus">AciPR4_4277</name>
</gene>
<dbReference type="SMART" id="SM01234">
    <property type="entry name" value="Haemolytic"/>
    <property type="match status" value="1"/>
</dbReference>
<comment type="similarity">
    <text evidence="1">Belongs to the UPF0161 family.</text>
</comment>
<dbReference type="PANTHER" id="PTHR33383:SF1">
    <property type="entry name" value="MEMBRANE PROTEIN INSERTION EFFICIENCY FACTOR-RELATED"/>
    <property type="match status" value="1"/>
</dbReference>
<sequence>MNLLARASFATYRNVLSPVLHSFGLGGCKYRPTCSEYTEVAVSRYGVLRGGWMGVRRLARCHPFAKGGFDPVP</sequence>
<evidence type="ECO:0000313" key="3">
    <source>
        <dbReference type="Proteomes" id="UP000006844"/>
    </source>
</evidence>
<name>E8V6Z6_TERSS</name>
<dbReference type="KEGG" id="tsa:AciPR4_4277"/>